<sequence>MTSQRTYTHPDVFGKGVEEGWADPCTDPREIDWAARQARAAIPFRVVDGRPVNPYAPTGIRYGRNELGHWGEQVAADAVVTATDEYGFRWLVMASAATGTGGRCRAASSSPERTRRQQRSANWRKRPA</sequence>
<evidence type="ECO:0000313" key="3">
    <source>
        <dbReference type="Proteomes" id="UP000651728"/>
    </source>
</evidence>
<gene>
    <name evidence="2" type="ORF">Mam01_66960</name>
</gene>
<dbReference type="RefSeq" id="WP_239101822.1">
    <property type="nucleotide sequence ID" value="NZ_BAABEJ010000023.1"/>
</dbReference>
<evidence type="ECO:0000256" key="1">
    <source>
        <dbReference type="SAM" id="MobiDB-lite"/>
    </source>
</evidence>
<accession>A0ABQ4FP11</accession>
<feature type="compositionally biased region" description="Low complexity" evidence="1">
    <location>
        <begin position="99"/>
        <end position="108"/>
    </location>
</feature>
<dbReference type="Proteomes" id="UP000651728">
    <property type="component" value="Unassembled WGS sequence"/>
</dbReference>
<protein>
    <submittedName>
        <fullName evidence="2">Uncharacterized protein</fullName>
    </submittedName>
</protein>
<keyword evidence="3" id="KW-1185">Reference proteome</keyword>
<proteinExistence type="predicted"/>
<feature type="region of interest" description="Disordered" evidence="1">
    <location>
        <begin position="99"/>
        <end position="128"/>
    </location>
</feature>
<reference evidence="2 3" key="1">
    <citation type="submission" date="2021-01" db="EMBL/GenBank/DDBJ databases">
        <title>Whole genome shotgun sequence of Microbispora amethystogenes NBRC 101907.</title>
        <authorList>
            <person name="Komaki H."/>
            <person name="Tamura T."/>
        </authorList>
    </citation>
    <scope>NUCLEOTIDE SEQUENCE [LARGE SCALE GENOMIC DNA]</scope>
    <source>
        <strain evidence="2 3">NBRC 101907</strain>
    </source>
</reference>
<dbReference type="EMBL" id="BOOB01000063">
    <property type="protein sequence ID" value="GIH36532.1"/>
    <property type="molecule type" value="Genomic_DNA"/>
</dbReference>
<name>A0ABQ4FP11_9ACTN</name>
<evidence type="ECO:0000313" key="2">
    <source>
        <dbReference type="EMBL" id="GIH36532.1"/>
    </source>
</evidence>
<feature type="compositionally biased region" description="Basic residues" evidence="1">
    <location>
        <begin position="116"/>
        <end position="128"/>
    </location>
</feature>
<comment type="caution">
    <text evidence="2">The sequence shown here is derived from an EMBL/GenBank/DDBJ whole genome shotgun (WGS) entry which is preliminary data.</text>
</comment>
<organism evidence="2 3">
    <name type="scientific">Microbispora amethystogenes</name>
    <dbReference type="NCBI Taxonomy" id="1427754"/>
    <lineage>
        <taxon>Bacteria</taxon>
        <taxon>Bacillati</taxon>
        <taxon>Actinomycetota</taxon>
        <taxon>Actinomycetes</taxon>
        <taxon>Streptosporangiales</taxon>
        <taxon>Streptosporangiaceae</taxon>
        <taxon>Microbispora</taxon>
    </lineage>
</organism>